<dbReference type="AlphaFoldDB" id="A0A5D3FVT4"/>
<reference evidence="4 5" key="1">
    <citation type="submission" date="2019-07" db="EMBL/GenBank/DDBJ databases">
        <title>Draft Genome Sequences of Bacteroides pyogenes Strains Isolated from the Uterus Holstein Dairy Cows with Metritis.</title>
        <authorList>
            <person name="Cunha F."/>
            <person name="Galvao K.N."/>
            <person name="Jeon S.J."/>
            <person name="Jeong K.C."/>
        </authorList>
    </citation>
    <scope>NUCLEOTIDE SEQUENCE [LARGE SCALE GENOMIC DNA]</scope>
    <source>
        <strain evidence="4 5">KG-31</strain>
    </source>
</reference>
<evidence type="ECO:0000313" key="5">
    <source>
        <dbReference type="Proteomes" id="UP000324383"/>
    </source>
</evidence>
<dbReference type="PANTHER" id="PTHR43018:SF1">
    <property type="entry name" value="PROTEIN AROA(G)"/>
    <property type="match status" value="1"/>
</dbReference>
<dbReference type="GO" id="GO:0004106">
    <property type="term" value="F:chorismate mutase activity"/>
    <property type="evidence" value="ECO:0007669"/>
    <property type="project" value="UniProtKB-EC"/>
</dbReference>
<proteinExistence type="predicted"/>
<sequence length="355" mass="39910">MELESILLPGIDAKRPIVIAGPCSAETEEQVMNTARQLAAKGQKIFRAGIWKPRTKPGGFEGIGVEGLVWLKEVKKETGMYVSTEVATAKHVYECLKAGIDMLWVGARTTANPFAVQEIADALKGVDIPVFVKNPVNPDLELWIGALERINNAGLKRLGAIHRGFSSYDKKIYRNLPQWHIPIELRRRIPELPIFCDPSHIGGKRELIAPLCQQAMDLNFDGLIVESHCNPDEAWSDAAQQVTPDVLEYILNLLVIRTETQSTENLSELRKQIDECDDNIIQELAKRMRIAREIGTYKKEHGITVLQTGRYNEILEKRGAQGEQCGMNAEFMKSIFEAIHEESVRQQMEIINNGQ</sequence>
<comment type="caution">
    <text evidence="4">The sequence shown here is derived from an EMBL/GenBank/DDBJ whole genome shotgun (WGS) entry which is preliminary data.</text>
</comment>
<dbReference type="InterPro" id="IPR036979">
    <property type="entry name" value="CM_dom_sf"/>
</dbReference>
<dbReference type="InterPro" id="IPR013785">
    <property type="entry name" value="Aldolase_TIM"/>
</dbReference>
<protein>
    <recommendedName>
        <fullName evidence="1">chorismate mutase</fullName>
        <ecNumber evidence="1">5.4.99.5</ecNumber>
    </recommendedName>
</protein>
<dbReference type="PROSITE" id="PS51168">
    <property type="entry name" value="CHORISMATE_MUT_2"/>
    <property type="match status" value="1"/>
</dbReference>
<dbReference type="GO" id="GO:0016740">
    <property type="term" value="F:transferase activity"/>
    <property type="evidence" value="ECO:0007669"/>
    <property type="project" value="UniProtKB-KW"/>
</dbReference>
<name>A0A5D3FVT4_9BACE</name>
<organism evidence="4 5">
    <name type="scientific">Bacteroides pyogenes</name>
    <dbReference type="NCBI Taxonomy" id="310300"/>
    <lineage>
        <taxon>Bacteria</taxon>
        <taxon>Pseudomonadati</taxon>
        <taxon>Bacteroidota</taxon>
        <taxon>Bacteroidia</taxon>
        <taxon>Bacteroidales</taxon>
        <taxon>Bacteroidaceae</taxon>
        <taxon>Bacteroides</taxon>
    </lineage>
</organism>
<dbReference type="InterPro" id="IPR002701">
    <property type="entry name" value="CM_II_prokaryot"/>
</dbReference>
<dbReference type="Pfam" id="PF01817">
    <property type="entry name" value="CM_2"/>
    <property type="match status" value="1"/>
</dbReference>
<dbReference type="PANTHER" id="PTHR43018">
    <property type="entry name" value="PHOSPHO-2-DEHYDRO-3-DEOXYHEPTONATE ALDOLASE"/>
    <property type="match status" value="1"/>
</dbReference>
<dbReference type="SUPFAM" id="SSF51569">
    <property type="entry name" value="Aldolase"/>
    <property type="match status" value="1"/>
</dbReference>
<evidence type="ECO:0000256" key="1">
    <source>
        <dbReference type="ARBA" id="ARBA00012404"/>
    </source>
</evidence>
<evidence type="ECO:0000313" key="4">
    <source>
        <dbReference type="EMBL" id="TYK35171.1"/>
    </source>
</evidence>
<keyword evidence="5" id="KW-1185">Reference proteome</keyword>
<evidence type="ECO:0000259" key="3">
    <source>
        <dbReference type="PROSITE" id="PS51168"/>
    </source>
</evidence>
<gene>
    <name evidence="4" type="ORF">FNJ60_01880</name>
</gene>
<dbReference type="RefSeq" id="WP_021646590.1">
    <property type="nucleotide sequence ID" value="NZ_CP197398.1"/>
</dbReference>
<dbReference type="Gene3D" id="1.20.59.10">
    <property type="entry name" value="Chorismate mutase"/>
    <property type="match status" value="1"/>
</dbReference>
<dbReference type="InterPro" id="IPR036263">
    <property type="entry name" value="Chorismate_II_sf"/>
</dbReference>
<feature type="domain" description="Chorismate mutase" evidence="3">
    <location>
        <begin position="260"/>
        <end position="351"/>
    </location>
</feature>
<evidence type="ECO:0000256" key="2">
    <source>
        <dbReference type="ARBA" id="ARBA00022679"/>
    </source>
</evidence>
<dbReference type="InterPro" id="IPR006218">
    <property type="entry name" value="DAHP1/KDSA"/>
</dbReference>
<dbReference type="SUPFAM" id="SSF48600">
    <property type="entry name" value="Chorismate mutase II"/>
    <property type="match status" value="1"/>
</dbReference>
<dbReference type="InterPro" id="IPR052899">
    <property type="entry name" value="Class-I_DAHP_synthase"/>
</dbReference>
<dbReference type="GO" id="GO:0046417">
    <property type="term" value="P:chorismate metabolic process"/>
    <property type="evidence" value="ECO:0007669"/>
    <property type="project" value="InterPro"/>
</dbReference>
<dbReference type="EMBL" id="VKLW01000003">
    <property type="protein sequence ID" value="TYK35171.1"/>
    <property type="molecule type" value="Genomic_DNA"/>
</dbReference>
<keyword evidence="2" id="KW-0808">Transferase</keyword>
<dbReference type="EC" id="5.4.99.5" evidence="1"/>
<dbReference type="Gene3D" id="3.20.20.70">
    <property type="entry name" value="Aldolase class I"/>
    <property type="match status" value="1"/>
</dbReference>
<dbReference type="SMART" id="SM00830">
    <property type="entry name" value="CM_2"/>
    <property type="match status" value="1"/>
</dbReference>
<dbReference type="Proteomes" id="UP000324383">
    <property type="component" value="Unassembled WGS sequence"/>
</dbReference>
<accession>A0A5D3FVT4</accession>
<dbReference type="Pfam" id="PF00793">
    <property type="entry name" value="DAHP_synth_1"/>
    <property type="match status" value="1"/>
</dbReference>